<evidence type="ECO:0000313" key="4">
    <source>
        <dbReference type="Proteomes" id="UP001151760"/>
    </source>
</evidence>
<sequence>MMGDRSLLKNFIEKFMGIVRFGNDNFTAITGYGDYIQGNITIFHVYYIKGLGHNLFSVGKFCDGDLEVAFRSKTCYVRNLEGDDLLTGGRESNLYTIFISDMAASSPVCLMSKATSTKSWLWHRRLSHLNFGTINDLTTLDLVDGLPKFKYGKDRLCSACERGKSKKASHPPKLVPSDHFKLELLHMDLCGPMKVAFDHYRDAFSVIYLTFAHSRYSHVGFRGSMVTYHCCFHPFERVYQILDPREVVVPEHKGAWMLDDPYVHICVFYTYQWPPSPDYIPGPEEPQSPPLLDFVPKPIYPEFMPPKDEILPAEEQPLPAADSPGYIPESDLEEDAEEDDNEDPKEDPVDYPADEGDDGDVEDEPSDDDVDEEVDIEADDKEEDHPAPADSTVVALLAIDQASSAEETKPFETDESATTPPPHPAYRIIASTYTSITLGPRYEVGESLSAAASRPARGLRVDYGFVATMDREIKRDLERDDRRVHACTARLMEAKARMSREAWGRSMDASDLAHAKAADRRRQVVITEMLAVDHRRQKQFIEALKLVKRLQTEMTEFERQQGPTKGPAQPDAPKEAGSSS</sequence>
<evidence type="ECO:0000259" key="2">
    <source>
        <dbReference type="Pfam" id="PF13976"/>
    </source>
</evidence>
<comment type="caution">
    <text evidence="3">The sequence shown here is derived from an EMBL/GenBank/DDBJ whole genome shotgun (WGS) entry which is preliminary data.</text>
</comment>
<dbReference type="PANTHER" id="PTHR42648:SF18">
    <property type="entry name" value="RETROTRANSPOSON, UNCLASSIFIED-LIKE PROTEIN"/>
    <property type="match status" value="1"/>
</dbReference>
<proteinExistence type="predicted"/>
<dbReference type="InterPro" id="IPR025724">
    <property type="entry name" value="GAG-pre-integrase_dom"/>
</dbReference>
<dbReference type="Pfam" id="PF13976">
    <property type="entry name" value="gag_pre-integrs"/>
    <property type="match status" value="1"/>
</dbReference>
<dbReference type="InterPro" id="IPR039537">
    <property type="entry name" value="Retrotran_Ty1/copia-like"/>
</dbReference>
<feature type="domain" description="GAG-pre-integrase" evidence="2">
    <location>
        <begin position="93"/>
        <end position="165"/>
    </location>
</feature>
<feature type="compositionally biased region" description="Acidic residues" evidence="1">
    <location>
        <begin position="330"/>
        <end position="345"/>
    </location>
</feature>
<dbReference type="EMBL" id="BQNB010017124">
    <property type="protein sequence ID" value="GJT59594.1"/>
    <property type="molecule type" value="Genomic_DNA"/>
</dbReference>
<dbReference type="Proteomes" id="UP001151760">
    <property type="component" value="Unassembled WGS sequence"/>
</dbReference>
<evidence type="ECO:0000313" key="3">
    <source>
        <dbReference type="EMBL" id="GJT59594.1"/>
    </source>
</evidence>
<evidence type="ECO:0000256" key="1">
    <source>
        <dbReference type="SAM" id="MobiDB-lite"/>
    </source>
</evidence>
<feature type="region of interest" description="Disordered" evidence="1">
    <location>
        <begin position="555"/>
        <end position="580"/>
    </location>
</feature>
<protein>
    <submittedName>
        <fullName evidence="3">Integrase, catalytic region, zinc finger, CCHC-type containing protein</fullName>
    </submittedName>
</protein>
<feature type="region of interest" description="Disordered" evidence="1">
    <location>
        <begin position="404"/>
        <end position="424"/>
    </location>
</feature>
<accession>A0ABQ5F8T8</accession>
<gene>
    <name evidence="3" type="ORF">Tco_1003127</name>
</gene>
<feature type="region of interest" description="Disordered" evidence="1">
    <location>
        <begin position="316"/>
        <end position="372"/>
    </location>
</feature>
<reference evidence="3" key="1">
    <citation type="journal article" date="2022" name="Int. J. Mol. Sci.">
        <title>Draft Genome of Tanacetum Coccineum: Genomic Comparison of Closely Related Tanacetum-Family Plants.</title>
        <authorList>
            <person name="Yamashiro T."/>
            <person name="Shiraishi A."/>
            <person name="Nakayama K."/>
            <person name="Satake H."/>
        </authorList>
    </citation>
    <scope>NUCLEOTIDE SEQUENCE</scope>
</reference>
<dbReference type="PANTHER" id="PTHR42648">
    <property type="entry name" value="TRANSPOSASE, PUTATIVE-RELATED"/>
    <property type="match status" value="1"/>
</dbReference>
<keyword evidence="4" id="KW-1185">Reference proteome</keyword>
<name>A0ABQ5F8T8_9ASTR</name>
<organism evidence="3 4">
    <name type="scientific">Tanacetum coccineum</name>
    <dbReference type="NCBI Taxonomy" id="301880"/>
    <lineage>
        <taxon>Eukaryota</taxon>
        <taxon>Viridiplantae</taxon>
        <taxon>Streptophyta</taxon>
        <taxon>Embryophyta</taxon>
        <taxon>Tracheophyta</taxon>
        <taxon>Spermatophyta</taxon>
        <taxon>Magnoliopsida</taxon>
        <taxon>eudicotyledons</taxon>
        <taxon>Gunneridae</taxon>
        <taxon>Pentapetalae</taxon>
        <taxon>asterids</taxon>
        <taxon>campanulids</taxon>
        <taxon>Asterales</taxon>
        <taxon>Asteraceae</taxon>
        <taxon>Asteroideae</taxon>
        <taxon>Anthemideae</taxon>
        <taxon>Anthemidinae</taxon>
        <taxon>Tanacetum</taxon>
    </lineage>
</organism>
<reference evidence="3" key="2">
    <citation type="submission" date="2022-01" db="EMBL/GenBank/DDBJ databases">
        <authorList>
            <person name="Yamashiro T."/>
            <person name="Shiraishi A."/>
            <person name="Satake H."/>
            <person name="Nakayama K."/>
        </authorList>
    </citation>
    <scope>NUCLEOTIDE SEQUENCE</scope>
</reference>
<feature type="compositionally biased region" description="Acidic residues" evidence="1">
    <location>
        <begin position="352"/>
        <end position="372"/>
    </location>
</feature>